<evidence type="ECO:0000313" key="2">
    <source>
        <dbReference type="EMBL" id="AOG25503.1"/>
    </source>
</evidence>
<evidence type="ECO:0000313" key="3">
    <source>
        <dbReference type="Proteomes" id="UP000094691"/>
    </source>
</evidence>
<dbReference type="InterPro" id="IPR006528">
    <property type="entry name" value="Phage_head_morphogenesis_dom"/>
</dbReference>
<name>A0A9W3X531_LACJH</name>
<organism evidence="2 3">
    <name type="scientific">Lactobacillus johnsonii</name>
    <dbReference type="NCBI Taxonomy" id="33959"/>
    <lineage>
        <taxon>Bacteria</taxon>
        <taxon>Bacillati</taxon>
        <taxon>Bacillota</taxon>
        <taxon>Bacilli</taxon>
        <taxon>Lactobacillales</taxon>
        <taxon>Lactobacillaceae</taxon>
        <taxon>Lactobacillus</taxon>
    </lineage>
</organism>
<protein>
    <submittedName>
        <fullName evidence="2">Phage head morphogenesis protein</fullName>
    </submittedName>
</protein>
<gene>
    <name evidence="2" type="ORF">BBP16_00610</name>
</gene>
<sequence length="367" mass="42653">MKIDKSKFTYWQLRDLQAEQQNQDEATKRLKIINSAYQKAQSYLSDEVQKIYRRYFYADISEQEVSDIMSSHISPSELVTLKALASNITDKESKIAIDDYLSRLAAKSRITRLEELQVKAYIAAKSAGDVELDQNIKLHTDVMKRTWSEVERQGAVYDKAKDYNLSDIKVKPKLEAKENKIIIKNPETGKKVASVKMEQDIPKDKITEIPNRYVEAALNTRWEGKNFSSRIWDNTDKLAERLQELFTTKELSNMSERDMIKQIAHEFNTSKFNASRLIRTEANFFYSKIKLDNWRKRGVERYQLLAVIDSRTSKICRSINGKIFKVRDAVFGKNMPPLHPFCRTVPVIYLGPKNNAVSYIKEVKKNE</sequence>
<dbReference type="EMBL" id="CP016400">
    <property type="protein sequence ID" value="AOG25503.1"/>
    <property type="molecule type" value="Genomic_DNA"/>
</dbReference>
<reference evidence="2 3" key="1">
    <citation type="submission" date="2016-07" db="EMBL/GenBank/DDBJ databases">
        <title>Genome sequencing project for further understanding the molecular mechanisms of preventing non-alcoholic fatty liver disease.</title>
        <authorList>
            <person name="Wang H."/>
        </authorList>
    </citation>
    <scope>NUCLEOTIDE SEQUENCE [LARGE SCALE GENOMIC DNA]</scope>
    <source>
        <strain evidence="2 3">BS15</strain>
    </source>
</reference>
<proteinExistence type="predicted"/>
<dbReference type="Pfam" id="PF04233">
    <property type="entry name" value="Phage_Mu_F"/>
    <property type="match status" value="1"/>
</dbReference>
<feature type="domain" description="Phage head morphogenesis" evidence="1">
    <location>
        <begin position="256"/>
        <end position="345"/>
    </location>
</feature>
<dbReference type="NCBIfam" id="TIGR01641">
    <property type="entry name" value="phageSPP1_gp7"/>
    <property type="match status" value="1"/>
</dbReference>
<dbReference type="Proteomes" id="UP000094691">
    <property type="component" value="Chromosome"/>
</dbReference>
<accession>A0A9W3X531</accession>
<evidence type="ECO:0000259" key="1">
    <source>
        <dbReference type="Pfam" id="PF04233"/>
    </source>
</evidence>
<dbReference type="AlphaFoldDB" id="A0A9W3X531"/>